<comment type="caution">
    <text evidence="4">The sequence shown here is derived from an EMBL/GenBank/DDBJ whole genome shotgun (WGS) entry which is preliminary data.</text>
</comment>
<dbReference type="Proteomes" id="UP000468388">
    <property type="component" value="Unassembled WGS sequence"/>
</dbReference>
<feature type="domain" description="Mannosyl-glycoprotein endo-beta-N-acetylglucosamidase-like" evidence="3">
    <location>
        <begin position="18"/>
        <end position="168"/>
    </location>
</feature>
<evidence type="ECO:0000313" key="4">
    <source>
        <dbReference type="EMBL" id="MVT43674.1"/>
    </source>
</evidence>
<dbReference type="PANTHER" id="PTHR33308">
    <property type="entry name" value="PEPTIDOGLYCAN HYDROLASE FLGJ"/>
    <property type="match status" value="1"/>
</dbReference>
<dbReference type="PANTHER" id="PTHR33308:SF9">
    <property type="entry name" value="PEPTIDOGLYCAN HYDROLASE FLGJ"/>
    <property type="match status" value="1"/>
</dbReference>
<protein>
    <submittedName>
        <fullName evidence="4">Muramidase</fullName>
    </submittedName>
</protein>
<dbReference type="SMART" id="SM00047">
    <property type="entry name" value="LYZ2"/>
    <property type="match status" value="1"/>
</dbReference>
<keyword evidence="5" id="KW-1185">Reference proteome</keyword>
<sequence>MSLNRFFCRGWFCAVLCIILFAGNTAFAQRSVTRYVDNHKETAVKLMNETGIPASVILGVAMLESGSGTSKNAKLLHNHFGIVGKNKLHKIKGATYRSKYKEFASDADSYKYFVNMLSRKKWFSKVKGKPEYKLWLTHMNHGGYSSAGKEWVRRVTNMITKHKLYKLDEQMAYSSN</sequence>
<dbReference type="InterPro" id="IPR051056">
    <property type="entry name" value="Glycosyl_Hydrolase_73"/>
</dbReference>
<evidence type="ECO:0000313" key="5">
    <source>
        <dbReference type="Proteomes" id="UP000468388"/>
    </source>
</evidence>
<name>A0A6N8JFD1_9BACT</name>
<feature type="signal peptide" evidence="2">
    <location>
        <begin position="1"/>
        <end position="28"/>
    </location>
</feature>
<dbReference type="Gene3D" id="1.10.530.10">
    <property type="match status" value="1"/>
</dbReference>
<evidence type="ECO:0000259" key="3">
    <source>
        <dbReference type="SMART" id="SM00047"/>
    </source>
</evidence>
<dbReference type="InterPro" id="IPR002901">
    <property type="entry name" value="MGlyc_endo_b_GlcNAc-like_dom"/>
</dbReference>
<evidence type="ECO:0000256" key="2">
    <source>
        <dbReference type="SAM" id="SignalP"/>
    </source>
</evidence>
<feature type="chain" id="PRO_5026672811" evidence="2">
    <location>
        <begin position="29"/>
        <end position="176"/>
    </location>
</feature>
<dbReference type="EMBL" id="WRXO01000008">
    <property type="protein sequence ID" value="MVT43674.1"/>
    <property type="molecule type" value="Genomic_DNA"/>
</dbReference>
<keyword evidence="2" id="KW-0732">Signal</keyword>
<evidence type="ECO:0000256" key="1">
    <source>
        <dbReference type="ARBA" id="ARBA00022801"/>
    </source>
</evidence>
<dbReference type="GO" id="GO:0004040">
    <property type="term" value="F:amidase activity"/>
    <property type="evidence" value="ECO:0007669"/>
    <property type="project" value="InterPro"/>
</dbReference>
<accession>A0A6N8JFD1</accession>
<dbReference type="Pfam" id="PF01832">
    <property type="entry name" value="Glucosaminidase"/>
    <property type="match status" value="1"/>
</dbReference>
<dbReference type="RefSeq" id="WP_157302487.1">
    <property type="nucleotide sequence ID" value="NZ_BAAAZB010000021.1"/>
</dbReference>
<reference evidence="4 5" key="1">
    <citation type="submission" date="2019-12" db="EMBL/GenBank/DDBJ databases">
        <title>The draft genomic sequence of strain Chitinophaga oryziterrae JCM 16595.</title>
        <authorList>
            <person name="Zhang X."/>
        </authorList>
    </citation>
    <scope>NUCLEOTIDE SEQUENCE [LARGE SCALE GENOMIC DNA]</scope>
    <source>
        <strain evidence="4 5">JCM 16595</strain>
    </source>
</reference>
<dbReference type="OrthoDB" id="1371721at2"/>
<organism evidence="4 5">
    <name type="scientific">Chitinophaga oryziterrae</name>
    <dbReference type="NCBI Taxonomy" id="1031224"/>
    <lineage>
        <taxon>Bacteria</taxon>
        <taxon>Pseudomonadati</taxon>
        <taxon>Bacteroidota</taxon>
        <taxon>Chitinophagia</taxon>
        <taxon>Chitinophagales</taxon>
        <taxon>Chitinophagaceae</taxon>
        <taxon>Chitinophaga</taxon>
    </lineage>
</organism>
<proteinExistence type="predicted"/>
<keyword evidence="1" id="KW-0378">Hydrolase</keyword>
<dbReference type="AlphaFoldDB" id="A0A6N8JFD1"/>
<gene>
    <name evidence="4" type="ORF">GO495_23970</name>
</gene>